<keyword evidence="1 6" id="KW-0853">WD repeat</keyword>
<dbReference type="STRING" id="35608.A0A2U1PBM6"/>
<keyword evidence="4 7" id="KW-0863">Zinc-finger</keyword>
<comment type="caution">
    <text evidence="11">The sequence shown here is derived from an EMBL/GenBank/DDBJ whole genome shotgun (WGS) entry which is preliminary data.</text>
</comment>
<dbReference type="PANTHER" id="PTHR44376:SF22">
    <property type="entry name" value="TRANSCRIPTIONAL COREPRESSOR LEUNIG_HOMOLOG"/>
    <property type="match status" value="1"/>
</dbReference>
<dbReference type="PROSITE" id="PS50896">
    <property type="entry name" value="LISH"/>
    <property type="match status" value="1"/>
</dbReference>
<dbReference type="Pfam" id="PF08513">
    <property type="entry name" value="LisH"/>
    <property type="match status" value="1"/>
</dbReference>
<evidence type="ECO:0000259" key="9">
    <source>
        <dbReference type="PROSITE" id="PS50089"/>
    </source>
</evidence>
<dbReference type="SMART" id="SM00184">
    <property type="entry name" value="RING"/>
    <property type="match status" value="2"/>
</dbReference>
<dbReference type="Pfam" id="PF13445">
    <property type="entry name" value="zf-RING_UBOX"/>
    <property type="match status" value="1"/>
</dbReference>
<sequence length="1110" mass="122163">MAQSSWEADKMLDVYIHDYLLKRKLHASAKAFMAEGKVATDPVAIDAPGGFLFEWWSVFWDIFIARTNEKHSEAAVSYIETQQMKAKEHQQQLQMQQMHIIQQRNAQLQRRDPNHPPIGGPVNAMNADTMMGKPSPSTLGMKMYEEPMKPSHSMDSENSPALLDASRMALLKSATNNQGQLVQGNSPNMSTGLQQLQGRSQLNTEIKQEVNMGNTPKSLPTDPSSIYGQAILQSKSGLGGAGLNQGVTGLPLKGWPLTGIDQLRPGLGLQVHKTNMQNPNQFYLASQQQQVLAHAQAQGNLGASQNYGFAGLPRGNMIMKDGQATRNEGSVGSPGQMNSPKQNRKRKQHSSSGPANSTGTGNTAGPSPSSPASTHTPGDGVTTASSLQHVNSVQKSMMMYGADGTGGLASSTNQLDDIEQFGDVGNLDDNVESFLQQDAGDYNTLKQTVTEQKTGSSKAGFSFGEVGCIRTRNKVTCCHFSSDGKLLASAGHDKKAVLWNMDTLRTENTPEEHQYVITDVRFRPNSTQFATASFDQTVRIWDAADPSYCLHAHTTHTAHVMSLDFHPKKNDLFCFCDSKNEIRYWNISPFQCARVSKQGGSAQVRFQPVTGHLLAAASENTVSIFDVETDRQTHSFQAHSGVVNYVCWDLNGEYMASVSEESVKVWSLANGECIHELTSNGNQFHSCVFHPSYSTLLVIGGNRSLELWNMTENKRMTVQAHDTIISALAQSPVTGMVASASHDSSVKLDLLYKPVVLVCGHVTCFWCCHRSMDMRGQSHCPLCRHPYRYFPAICRMLDIFLKKMYPVSYARRKRQMLEDDEQSALDCLVSDEEVGHPMILEQPTDIKSEDSMSINPSSTIESKSKDGSSAENCKQITVADVLCAACKQLLFRPVALNCGHVYCEACITVPEDGVIKCQVCDSRHPSGFPKVCKELENVLQEQFSSDYALRSSTQLSQEQIQSGHPLTAGSDEGSKFPTGENFLQWWTVHGSKFHPGIGCDICGMCPIIGERYRCKDCTEKSGYDLCGDCHGAGSKLPGRFNQKHTPEHQLELIKPVINRDVIYRLLSGQLALVSAASRSQSYPDSIQEDYNHGCRNRDHKMVKEGNVLSL</sequence>
<evidence type="ECO:0000256" key="5">
    <source>
        <dbReference type="ARBA" id="ARBA00022833"/>
    </source>
</evidence>
<dbReference type="InterPro" id="IPR001841">
    <property type="entry name" value="Znf_RING"/>
</dbReference>
<dbReference type="OrthoDB" id="5600002at2759"/>
<keyword evidence="12" id="KW-1185">Reference proteome</keyword>
<dbReference type="Gene3D" id="3.30.60.90">
    <property type="match status" value="1"/>
</dbReference>
<dbReference type="Gene3D" id="2.130.10.10">
    <property type="entry name" value="YVTN repeat-like/Quinoprotein amine dehydrogenase"/>
    <property type="match status" value="2"/>
</dbReference>
<dbReference type="SUPFAM" id="SSF50978">
    <property type="entry name" value="WD40 repeat-like"/>
    <property type="match status" value="1"/>
</dbReference>
<dbReference type="InterPro" id="IPR006594">
    <property type="entry name" value="LisH"/>
</dbReference>
<dbReference type="PROSITE" id="PS50082">
    <property type="entry name" value="WD_REPEATS_2"/>
    <property type="match status" value="2"/>
</dbReference>
<feature type="region of interest" description="Disordered" evidence="8">
    <location>
        <begin position="324"/>
        <end position="384"/>
    </location>
</feature>
<evidence type="ECO:0000256" key="6">
    <source>
        <dbReference type="PROSITE-ProRule" id="PRU00221"/>
    </source>
</evidence>
<evidence type="ECO:0000256" key="7">
    <source>
        <dbReference type="PROSITE-ProRule" id="PRU00228"/>
    </source>
</evidence>
<dbReference type="InterPro" id="IPR000433">
    <property type="entry name" value="Znf_ZZ"/>
</dbReference>
<evidence type="ECO:0000313" key="12">
    <source>
        <dbReference type="Proteomes" id="UP000245207"/>
    </source>
</evidence>
<protein>
    <submittedName>
        <fullName evidence="11">Transcriptional coregulator</fullName>
    </submittedName>
</protein>
<name>A0A2U1PBM6_ARTAN</name>
<dbReference type="InterPro" id="IPR015943">
    <property type="entry name" value="WD40/YVTN_repeat-like_dom_sf"/>
</dbReference>
<dbReference type="Gene3D" id="3.30.40.10">
    <property type="entry name" value="Zinc/RING finger domain, C3HC4 (zinc finger)"/>
    <property type="match status" value="2"/>
</dbReference>
<dbReference type="SMART" id="SM00320">
    <property type="entry name" value="WD40"/>
    <property type="match status" value="7"/>
</dbReference>
<dbReference type="InterPro" id="IPR017907">
    <property type="entry name" value="Znf_RING_CS"/>
</dbReference>
<dbReference type="Pfam" id="PF00400">
    <property type="entry name" value="WD40"/>
    <property type="match status" value="4"/>
</dbReference>
<keyword evidence="3" id="KW-0677">Repeat</keyword>
<dbReference type="PROSITE" id="PS00518">
    <property type="entry name" value="ZF_RING_1"/>
    <property type="match status" value="1"/>
</dbReference>
<dbReference type="SMART" id="SM00291">
    <property type="entry name" value="ZnF_ZZ"/>
    <property type="match status" value="1"/>
</dbReference>
<evidence type="ECO:0000256" key="8">
    <source>
        <dbReference type="SAM" id="MobiDB-lite"/>
    </source>
</evidence>
<feature type="domain" description="ZZ-type" evidence="10">
    <location>
        <begin position="994"/>
        <end position="1058"/>
    </location>
</feature>
<keyword evidence="2" id="KW-0479">Metal-binding</keyword>
<feature type="compositionally biased region" description="Polar residues" evidence="8">
    <location>
        <begin position="851"/>
        <end position="861"/>
    </location>
</feature>
<evidence type="ECO:0000313" key="11">
    <source>
        <dbReference type="EMBL" id="PWA83129.1"/>
    </source>
</evidence>
<dbReference type="SUPFAM" id="SSF57850">
    <property type="entry name" value="RING/U-box"/>
    <property type="match status" value="3"/>
</dbReference>
<evidence type="ECO:0000256" key="4">
    <source>
        <dbReference type="ARBA" id="ARBA00022771"/>
    </source>
</evidence>
<dbReference type="Proteomes" id="UP000245207">
    <property type="component" value="Unassembled WGS sequence"/>
</dbReference>
<feature type="repeat" description="WD" evidence="6">
    <location>
        <begin position="475"/>
        <end position="509"/>
    </location>
</feature>
<feature type="domain" description="RING-type" evidence="9">
    <location>
        <begin position="883"/>
        <end position="921"/>
    </location>
</feature>
<dbReference type="SMART" id="SM00667">
    <property type="entry name" value="LisH"/>
    <property type="match status" value="1"/>
</dbReference>
<dbReference type="GO" id="GO:0003714">
    <property type="term" value="F:transcription corepressor activity"/>
    <property type="evidence" value="ECO:0007669"/>
    <property type="project" value="InterPro"/>
</dbReference>
<feature type="region of interest" description="Disordered" evidence="8">
    <location>
        <begin position="841"/>
        <end position="868"/>
    </location>
</feature>
<evidence type="ECO:0000256" key="1">
    <source>
        <dbReference type="ARBA" id="ARBA00022574"/>
    </source>
</evidence>
<dbReference type="GO" id="GO:0008270">
    <property type="term" value="F:zinc ion binding"/>
    <property type="evidence" value="ECO:0007669"/>
    <property type="project" value="UniProtKB-KW"/>
</dbReference>
<accession>A0A2U1PBM6</accession>
<dbReference type="FunFam" id="3.30.40.10:FF:000489">
    <property type="entry name" value="E3 ubiquitin-protein ligase PRT1"/>
    <property type="match status" value="1"/>
</dbReference>
<feature type="repeat" description="WD" evidence="6">
    <location>
        <begin position="510"/>
        <end position="542"/>
    </location>
</feature>
<evidence type="ECO:0000256" key="2">
    <source>
        <dbReference type="ARBA" id="ARBA00022723"/>
    </source>
</evidence>
<dbReference type="CDD" id="cd02338">
    <property type="entry name" value="ZZ_PCMF_like"/>
    <property type="match status" value="1"/>
</dbReference>
<dbReference type="CDD" id="cd00200">
    <property type="entry name" value="WD40"/>
    <property type="match status" value="1"/>
</dbReference>
<proteinExistence type="predicted"/>
<feature type="compositionally biased region" description="Low complexity" evidence="8">
    <location>
        <begin position="350"/>
        <end position="378"/>
    </location>
</feature>
<evidence type="ECO:0000256" key="3">
    <source>
        <dbReference type="ARBA" id="ARBA00022737"/>
    </source>
</evidence>
<dbReference type="InterPro" id="IPR001680">
    <property type="entry name" value="WD40_rpt"/>
</dbReference>
<dbReference type="EMBL" id="PKPP01001388">
    <property type="protein sequence ID" value="PWA83129.1"/>
    <property type="molecule type" value="Genomic_DNA"/>
</dbReference>
<dbReference type="Pfam" id="PF00569">
    <property type="entry name" value="ZZ"/>
    <property type="match status" value="1"/>
</dbReference>
<feature type="compositionally biased region" description="Polar residues" evidence="8">
    <location>
        <begin position="324"/>
        <end position="341"/>
    </location>
</feature>
<dbReference type="PROSITE" id="PS50135">
    <property type="entry name" value="ZF_ZZ_2"/>
    <property type="match status" value="1"/>
</dbReference>
<dbReference type="InterPro" id="IPR043145">
    <property type="entry name" value="Znf_ZZ_sf"/>
</dbReference>
<dbReference type="InterPro" id="IPR019775">
    <property type="entry name" value="WD40_repeat_CS"/>
</dbReference>
<gene>
    <name evidence="11" type="ORF">CTI12_AA171940</name>
</gene>
<organism evidence="11 12">
    <name type="scientific">Artemisia annua</name>
    <name type="common">Sweet wormwood</name>
    <dbReference type="NCBI Taxonomy" id="35608"/>
    <lineage>
        <taxon>Eukaryota</taxon>
        <taxon>Viridiplantae</taxon>
        <taxon>Streptophyta</taxon>
        <taxon>Embryophyta</taxon>
        <taxon>Tracheophyta</taxon>
        <taxon>Spermatophyta</taxon>
        <taxon>Magnoliopsida</taxon>
        <taxon>eudicotyledons</taxon>
        <taxon>Gunneridae</taxon>
        <taxon>Pentapetalae</taxon>
        <taxon>asterids</taxon>
        <taxon>campanulids</taxon>
        <taxon>Asterales</taxon>
        <taxon>Asteraceae</taxon>
        <taxon>Asteroideae</taxon>
        <taxon>Anthemideae</taxon>
        <taxon>Artemisiinae</taxon>
        <taxon>Artemisia</taxon>
    </lineage>
</organism>
<dbReference type="PANTHER" id="PTHR44376">
    <property type="entry name" value="TRANSCRIPTIONAL REGULATOR OF FILAMENTOUS GROWTH FLO8"/>
    <property type="match status" value="1"/>
</dbReference>
<dbReference type="FunFam" id="3.30.60.90:FF:000014">
    <property type="entry name" value="E3 ubiquitin-protein ligase PRT1"/>
    <property type="match status" value="1"/>
</dbReference>
<dbReference type="PROSITE" id="PS50294">
    <property type="entry name" value="WD_REPEATS_REGION"/>
    <property type="match status" value="1"/>
</dbReference>
<dbReference type="InterPro" id="IPR044716">
    <property type="entry name" value="LEUNIG-like"/>
</dbReference>
<keyword evidence="5" id="KW-0862">Zinc</keyword>
<evidence type="ECO:0000259" key="10">
    <source>
        <dbReference type="PROSITE" id="PS50135"/>
    </source>
</evidence>
<dbReference type="InterPro" id="IPR036322">
    <property type="entry name" value="WD40_repeat_dom_sf"/>
</dbReference>
<dbReference type="AlphaFoldDB" id="A0A2U1PBM6"/>
<dbReference type="PROSITE" id="PS00678">
    <property type="entry name" value="WD_REPEATS_1"/>
    <property type="match status" value="1"/>
</dbReference>
<reference evidence="11 12" key="1">
    <citation type="journal article" date="2018" name="Mol. Plant">
        <title>The genome of Artemisia annua provides insight into the evolution of Asteraceae family and artemisinin biosynthesis.</title>
        <authorList>
            <person name="Shen Q."/>
            <person name="Zhang L."/>
            <person name="Liao Z."/>
            <person name="Wang S."/>
            <person name="Yan T."/>
            <person name="Shi P."/>
            <person name="Liu M."/>
            <person name="Fu X."/>
            <person name="Pan Q."/>
            <person name="Wang Y."/>
            <person name="Lv Z."/>
            <person name="Lu X."/>
            <person name="Zhang F."/>
            <person name="Jiang W."/>
            <person name="Ma Y."/>
            <person name="Chen M."/>
            <person name="Hao X."/>
            <person name="Li L."/>
            <person name="Tang Y."/>
            <person name="Lv G."/>
            <person name="Zhou Y."/>
            <person name="Sun X."/>
            <person name="Brodelius P.E."/>
            <person name="Rose J.K.C."/>
            <person name="Tang K."/>
        </authorList>
    </citation>
    <scope>NUCLEOTIDE SEQUENCE [LARGE SCALE GENOMIC DNA]</scope>
    <source>
        <strain evidence="12">cv. Huhao1</strain>
        <tissue evidence="11">Leaf</tissue>
    </source>
</reference>
<dbReference type="InterPro" id="IPR027370">
    <property type="entry name" value="Znf-RING_euk"/>
</dbReference>
<dbReference type="InterPro" id="IPR013083">
    <property type="entry name" value="Znf_RING/FYVE/PHD"/>
</dbReference>
<dbReference type="PROSITE" id="PS50089">
    <property type="entry name" value="ZF_RING_2"/>
    <property type="match status" value="1"/>
</dbReference>